<feature type="transmembrane region" description="Helical" evidence="8">
    <location>
        <begin position="130"/>
        <end position="152"/>
    </location>
</feature>
<dbReference type="InterPro" id="IPR000522">
    <property type="entry name" value="ABC_transptr_permease_BtuC"/>
</dbReference>
<feature type="transmembrane region" description="Helical" evidence="8">
    <location>
        <begin position="325"/>
        <end position="343"/>
    </location>
</feature>
<dbReference type="GO" id="GO:0022857">
    <property type="term" value="F:transmembrane transporter activity"/>
    <property type="evidence" value="ECO:0007669"/>
    <property type="project" value="InterPro"/>
</dbReference>
<keyword evidence="10" id="KW-1185">Reference proteome</keyword>
<keyword evidence="5 8" id="KW-0812">Transmembrane</keyword>
<feature type="transmembrane region" description="Helical" evidence="8">
    <location>
        <begin position="77"/>
        <end position="98"/>
    </location>
</feature>
<feature type="transmembrane region" description="Helical" evidence="8">
    <location>
        <begin position="216"/>
        <end position="237"/>
    </location>
</feature>
<accession>A0A4P6K314</accession>
<dbReference type="AlphaFoldDB" id="A0A4P6K314"/>
<feature type="transmembrane region" description="Helical" evidence="8">
    <location>
        <begin position="12"/>
        <end position="32"/>
    </location>
</feature>
<comment type="subcellular location">
    <subcellularLocation>
        <location evidence="1">Cell membrane</location>
        <topology evidence="1">Multi-pass membrane protein</topology>
    </subcellularLocation>
</comment>
<dbReference type="SUPFAM" id="SSF81345">
    <property type="entry name" value="ABC transporter involved in vitamin B12 uptake, BtuC"/>
    <property type="match status" value="1"/>
</dbReference>
<gene>
    <name evidence="9" type="ORF">EPA93_42375</name>
</gene>
<sequence>MRTDSARSTYYFWLLLSGLGLALVGAIILSVATGAASLSFQHVCNILVSHLSQGKLAWQAIDPTEDSIVWTFRLPRVLLAGIVGAALAVSGTTLQALVRNPLADPYIFGISSGASVGAVAVLTLGPTLLIGLSFQASAFAGALITMLLVYLLAQQGGRVVPMRLLLAGIALGYTLQAVTSYLVLISSRPGGGVAGVLYWLAGSLATATWSDLGLPALLLFLITLLLILQARQLNALLMGEESATALGINLPRFRLQLFVLTSLLVGIAVSVSGAIGFVGLMLPHIIRFFVGANHRRLLPLVALGGALYLILVDLLGRLLIAPQELPVGIMTAILGGPFFLWLLSRRDKSAQKGDI</sequence>
<reference evidence="9 10" key="1">
    <citation type="submission" date="2019-01" db="EMBL/GenBank/DDBJ databases">
        <title>Ktedonosporobacter rubrisoli SCAWS-G2.</title>
        <authorList>
            <person name="Huang Y."/>
            <person name="Yan B."/>
        </authorList>
    </citation>
    <scope>NUCLEOTIDE SEQUENCE [LARGE SCALE GENOMIC DNA]</scope>
    <source>
        <strain evidence="9 10">SCAWS-G2</strain>
    </source>
</reference>
<dbReference type="CDD" id="cd06550">
    <property type="entry name" value="TM_ABC_iron-siderophores_like"/>
    <property type="match status" value="1"/>
</dbReference>
<dbReference type="RefSeq" id="WP_129893342.1">
    <property type="nucleotide sequence ID" value="NZ_CP035758.1"/>
</dbReference>
<feature type="transmembrane region" description="Helical" evidence="8">
    <location>
        <begin position="164"/>
        <end position="184"/>
    </location>
</feature>
<organism evidence="9 10">
    <name type="scientific">Ktedonosporobacter rubrisoli</name>
    <dbReference type="NCBI Taxonomy" id="2509675"/>
    <lineage>
        <taxon>Bacteria</taxon>
        <taxon>Bacillati</taxon>
        <taxon>Chloroflexota</taxon>
        <taxon>Ktedonobacteria</taxon>
        <taxon>Ktedonobacterales</taxon>
        <taxon>Ktedonosporobacteraceae</taxon>
        <taxon>Ktedonosporobacter</taxon>
    </lineage>
</organism>
<feature type="transmembrane region" description="Helical" evidence="8">
    <location>
        <begin position="257"/>
        <end position="285"/>
    </location>
</feature>
<evidence type="ECO:0000256" key="3">
    <source>
        <dbReference type="ARBA" id="ARBA00022448"/>
    </source>
</evidence>
<evidence type="ECO:0000256" key="6">
    <source>
        <dbReference type="ARBA" id="ARBA00022989"/>
    </source>
</evidence>
<evidence type="ECO:0000256" key="1">
    <source>
        <dbReference type="ARBA" id="ARBA00004651"/>
    </source>
</evidence>
<evidence type="ECO:0000256" key="7">
    <source>
        <dbReference type="ARBA" id="ARBA00023136"/>
    </source>
</evidence>
<evidence type="ECO:0000256" key="4">
    <source>
        <dbReference type="ARBA" id="ARBA00022475"/>
    </source>
</evidence>
<evidence type="ECO:0000256" key="2">
    <source>
        <dbReference type="ARBA" id="ARBA00007935"/>
    </source>
</evidence>
<evidence type="ECO:0000313" key="9">
    <source>
        <dbReference type="EMBL" id="QBD82273.1"/>
    </source>
</evidence>
<dbReference type="Pfam" id="PF01032">
    <property type="entry name" value="FecCD"/>
    <property type="match status" value="1"/>
</dbReference>
<keyword evidence="4" id="KW-1003">Cell membrane</keyword>
<dbReference type="EMBL" id="CP035758">
    <property type="protein sequence ID" value="QBD82273.1"/>
    <property type="molecule type" value="Genomic_DNA"/>
</dbReference>
<name>A0A4P6K314_KTERU</name>
<dbReference type="GO" id="GO:0005886">
    <property type="term" value="C:plasma membrane"/>
    <property type="evidence" value="ECO:0007669"/>
    <property type="project" value="UniProtKB-SubCell"/>
</dbReference>
<dbReference type="PANTHER" id="PTHR30472">
    <property type="entry name" value="FERRIC ENTEROBACTIN TRANSPORT SYSTEM PERMEASE PROTEIN"/>
    <property type="match status" value="1"/>
</dbReference>
<dbReference type="FunFam" id="1.10.3470.10:FF:000001">
    <property type="entry name" value="Vitamin B12 ABC transporter permease BtuC"/>
    <property type="match status" value="1"/>
</dbReference>
<protein>
    <submittedName>
        <fullName evidence="9">Iron ABC transporter permease</fullName>
    </submittedName>
</protein>
<keyword evidence="3" id="KW-0813">Transport</keyword>
<proteinExistence type="inferred from homology"/>
<dbReference type="Gene3D" id="1.10.3470.10">
    <property type="entry name" value="ABC transporter involved in vitamin B12 uptake, BtuC"/>
    <property type="match status" value="1"/>
</dbReference>
<dbReference type="InterPro" id="IPR037294">
    <property type="entry name" value="ABC_BtuC-like"/>
</dbReference>
<keyword evidence="6 8" id="KW-1133">Transmembrane helix</keyword>
<dbReference type="GO" id="GO:0033214">
    <property type="term" value="P:siderophore-iron import into cell"/>
    <property type="evidence" value="ECO:0007669"/>
    <property type="project" value="TreeGrafter"/>
</dbReference>
<dbReference type="OrthoDB" id="9792889at2"/>
<dbReference type="Proteomes" id="UP000290365">
    <property type="component" value="Chromosome"/>
</dbReference>
<comment type="similarity">
    <text evidence="2">Belongs to the binding-protein-dependent transport system permease family. FecCD subfamily.</text>
</comment>
<dbReference type="KEGG" id="kbs:EPA93_42375"/>
<feature type="transmembrane region" description="Helical" evidence="8">
    <location>
        <begin position="105"/>
        <end position="124"/>
    </location>
</feature>
<feature type="transmembrane region" description="Helical" evidence="8">
    <location>
        <begin position="297"/>
        <end position="319"/>
    </location>
</feature>
<evidence type="ECO:0000313" key="10">
    <source>
        <dbReference type="Proteomes" id="UP000290365"/>
    </source>
</evidence>
<dbReference type="PANTHER" id="PTHR30472:SF67">
    <property type="entry name" value="PERMEASE OF ABC TRANSPORTER-RELATED"/>
    <property type="match status" value="1"/>
</dbReference>
<keyword evidence="7 8" id="KW-0472">Membrane</keyword>
<evidence type="ECO:0000256" key="8">
    <source>
        <dbReference type="SAM" id="Phobius"/>
    </source>
</evidence>
<evidence type="ECO:0000256" key="5">
    <source>
        <dbReference type="ARBA" id="ARBA00022692"/>
    </source>
</evidence>